<evidence type="ECO:0000256" key="5">
    <source>
        <dbReference type="SAM" id="MobiDB-lite"/>
    </source>
</evidence>
<dbReference type="PANTHER" id="PTHR21008">
    <property type="entry name" value="S-ADENOSYLMETHIONINE SENSOR UPSTREAM OF MTORC1-RELATED"/>
    <property type="match status" value="1"/>
</dbReference>
<evidence type="ECO:0000256" key="2">
    <source>
        <dbReference type="ARBA" id="ARBA00022679"/>
    </source>
</evidence>
<keyword evidence="7" id="KW-1185">Reference proteome</keyword>
<feature type="region of interest" description="Disordered" evidence="5">
    <location>
        <begin position="1"/>
        <end position="26"/>
    </location>
</feature>
<reference evidence="6" key="1">
    <citation type="submission" date="2022-01" db="EMBL/GenBank/DDBJ databases">
        <title>Comparative genomics reveals a dynamic genome evolution in the ectomycorrhizal milk-cap (Lactarius) mushrooms.</title>
        <authorList>
            <consortium name="DOE Joint Genome Institute"/>
            <person name="Lebreton A."/>
            <person name="Tang N."/>
            <person name="Kuo A."/>
            <person name="LaButti K."/>
            <person name="Drula E."/>
            <person name="Barry K."/>
            <person name="Clum A."/>
            <person name="Lipzen A."/>
            <person name="Mousain D."/>
            <person name="Ng V."/>
            <person name="Wang R."/>
            <person name="Wang X."/>
            <person name="Dai Y."/>
            <person name="Henrissat B."/>
            <person name="Grigoriev I.V."/>
            <person name="Guerin-Laguette A."/>
            <person name="Yu F."/>
            <person name="Martin F.M."/>
        </authorList>
    </citation>
    <scope>NUCLEOTIDE SEQUENCE</scope>
    <source>
        <strain evidence="6">QP</strain>
    </source>
</reference>
<dbReference type="Proteomes" id="UP001201163">
    <property type="component" value="Unassembled WGS sequence"/>
</dbReference>
<feature type="binding site" evidence="4">
    <location>
        <position position="113"/>
    </location>
    <ligand>
        <name>S-adenosyl-L-methionine</name>
        <dbReference type="ChEBI" id="CHEBI:59789"/>
    </ligand>
</feature>
<keyword evidence="3 4" id="KW-0949">S-adenosyl-L-methionine</keyword>
<accession>A0AAD4QI50</accession>
<dbReference type="HAMAP" id="MF_03044">
    <property type="entry name" value="BMT2"/>
    <property type="match status" value="1"/>
</dbReference>
<proteinExistence type="inferred from homology"/>
<dbReference type="EMBL" id="JAKELL010000001">
    <property type="protein sequence ID" value="KAH9001452.1"/>
    <property type="molecule type" value="Genomic_DNA"/>
</dbReference>
<evidence type="ECO:0000313" key="6">
    <source>
        <dbReference type="EMBL" id="KAH9001452.1"/>
    </source>
</evidence>
<comment type="similarity">
    <text evidence="4">Belongs to the BMT2 family.</text>
</comment>
<evidence type="ECO:0000256" key="1">
    <source>
        <dbReference type="ARBA" id="ARBA00022603"/>
    </source>
</evidence>
<gene>
    <name evidence="6" type="ORF">EDB92DRAFT_1931975</name>
</gene>
<dbReference type="PANTHER" id="PTHR21008:SF1">
    <property type="entry name" value="25S RRNA (ADENINE(2142)-N(1))-METHYLTRANSFERASE"/>
    <property type="match status" value="1"/>
</dbReference>
<dbReference type="InterPro" id="IPR021867">
    <property type="entry name" value="Bmt2/SAMTOR"/>
</dbReference>
<protein>
    <recommendedName>
        <fullName evidence="4">25S rRNA adenine-N(1) methyltransferase</fullName>
        <ecNumber evidence="4">2.1.1.-</ecNumber>
    </recommendedName>
</protein>
<comment type="function">
    <text evidence="4">S-adenosyl-L-methionine-dependent methyltransferase that specifically methylates the N(1) position of an adenine present in helix 65 in 25S rRNA.</text>
</comment>
<comment type="caution">
    <text evidence="6">The sequence shown here is derived from an EMBL/GenBank/DDBJ whole genome shotgun (WGS) entry which is preliminary data.</text>
</comment>
<evidence type="ECO:0000256" key="3">
    <source>
        <dbReference type="ARBA" id="ARBA00022691"/>
    </source>
</evidence>
<dbReference type="GO" id="GO:0005730">
    <property type="term" value="C:nucleolus"/>
    <property type="evidence" value="ECO:0007669"/>
    <property type="project" value="UniProtKB-SubCell"/>
</dbReference>
<evidence type="ECO:0000313" key="7">
    <source>
        <dbReference type="Proteomes" id="UP001201163"/>
    </source>
</evidence>
<dbReference type="Pfam" id="PF11968">
    <property type="entry name" value="Bmt2"/>
    <property type="match status" value="1"/>
</dbReference>
<dbReference type="InterPro" id="IPR029063">
    <property type="entry name" value="SAM-dependent_MTases_sf"/>
</dbReference>
<organism evidence="6 7">
    <name type="scientific">Lactarius akahatsu</name>
    <dbReference type="NCBI Taxonomy" id="416441"/>
    <lineage>
        <taxon>Eukaryota</taxon>
        <taxon>Fungi</taxon>
        <taxon>Dikarya</taxon>
        <taxon>Basidiomycota</taxon>
        <taxon>Agaricomycotina</taxon>
        <taxon>Agaricomycetes</taxon>
        <taxon>Russulales</taxon>
        <taxon>Russulaceae</taxon>
        <taxon>Lactarius</taxon>
    </lineage>
</organism>
<name>A0AAD4QI50_9AGAM</name>
<keyword evidence="4" id="KW-0539">Nucleus</keyword>
<keyword evidence="2 4" id="KW-0808">Transferase</keyword>
<comment type="subcellular location">
    <subcellularLocation>
        <location evidence="4">Nucleus</location>
        <location evidence="4">Nucleolus</location>
    </subcellularLocation>
</comment>
<dbReference type="AlphaFoldDB" id="A0AAD4QI50"/>
<dbReference type="GO" id="GO:0016433">
    <property type="term" value="F:rRNA (adenine) methyltransferase activity"/>
    <property type="evidence" value="ECO:0007669"/>
    <property type="project" value="UniProtKB-UniRule"/>
</dbReference>
<feature type="binding site" evidence="4">
    <location>
        <position position="133"/>
    </location>
    <ligand>
        <name>S-adenosyl-L-methionine</name>
        <dbReference type="ChEBI" id="CHEBI:59789"/>
    </ligand>
</feature>
<evidence type="ECO:0000256" key="4">
    <source>
        <dbReference type="HAMAP-Rule" id="MF_03044"/>
    </source>
</evidence>
<dbReference type="EC" id="2.1.1.-" evidence="4"/>
<dbReference type="SUPFAM" id="SSF53335">
    <property type="entry name" value="S-adenosyl-L-methionine-dependent methyltransferases"/>
    <property type="match status" value="1"/>
</dbReference>
<sequence>MPKATRRKFPVTLTGRHDGSSSTPRASRTVIRKFHTLLKQQKSVQGDALANVNREIEELGGLEAYQRMSCIGQSSDRGGGSEKVLIGWLKQMGWAGLVAKENEKERHRLLEVGAVRPDNYGDCASWIDVMAIDLHSRHPSILEQDFLLMDPGQHREAWDIISLSLVLNFVPDGEDRGRMLVQAHSMLRLGGLCFLALPLPCVNNSRYITMEHIRELMDAIGFHQLEERWRPGGKMAYWLYQKKTPQEGCHGERFSKKKVLRQGNRNNFHILVT</sequence>
<dbReference type="Gene3D" id="3.40.50.150">
    <property type="entry name" value="Vaccinia Virus protein VP39"/>
    <property type="match status" value="1"/>
</dbReference>
<keyword evidence="1 4" id="KW-0489">Methyltransferase</keyword>